<name>A0ACB8YG85_ARCLA</name>
<organism evidence="1 2">
    <name type="scientific">Arctium lappa</name>
    <name type="common">Greater burdock</name>
    <name type="synonym">Lappa major</name>
    <dbReference type="NCBI Taxonomy" id="4217"/>
    <lineage>
        <taxon>Eukaryota</taxon>
        <taxon>Viridiplantae</taxon>
        <taxon>Streptophyta</taxon>
        <taxon>Embryophyta</taxon>
        <taxon>Tracheophyta</taxon>
        <taxon>Spermatophyta</taxon>
        <taxon>Magnoliopsida</taxon>
        <taxon>eudicotyledons</taxon>
        <taxon>Gunneridae</taxon>
        <taxon>Pentapetalae</taxon>
        <taxon>asterids</taxon>
        <taxon>campanulids</taxon>
        <taxon>Asterales</taxon>
        <taxon>Asteraceae</taxon>
        <taxon>Carduoideae</taxon>
        <taxon>Cardueae</taxon>
        <taxon>Arctiinae</taxon>
        <taxon>Arctium</taxon>
    </lineage>
</organism>
<comment type="caution">
    <text evidence="1">The sequence shown here is derived from an EMBL/GenBank/DDBJ whole genome shotgun (WGS) entry which is preliminary data.</text>
</comment>
<protein>
    <submittedName>
        <fullName evidence="1">Uncharacterized protein</fullName>
    </submittedName>
</protein>
<gene>
    <name evidence="1" type="ORF">L6452_33724</name>
</gene>
<reference evidence="2" key="1">
    <citation type="journal article" date="2022" name="Mol. Ecol. Resour.">
        <title>The genomes of chicory, endive, great burdock and yacon provide insights into Asteraceae palaeo-polyploidization history and plant inulin production.</title>
        <authorList>
            <person name="Fan W."/>
            <person name="Wang S."/>
            <person name="Wang H."/>
            <person name="Wang A."/>
            <person name="Jiang F."/>
            <person name="Liu H."/>
            <person name="Zhao H."/>
            <person name="Xu D."/>
            <person name="Zhang Y."/>
        </authorList>
    </citation>
    <scope>NUCLEOTIDE SEQUENCE [LARGE SCALE GENOMIC DNA]</scope>
    <source>
        <strain evidence="2">cv. Niubang</strain>
    </source>
</reference>
<keyword evidence="2" id="KW-1185">Reference proteome</keyword>
<evidence type="ECO:0000313" key="1">
    <source>
        <dbReference type="EMBL" id="KAI3684500.1"/>
    </source>
</evidence>
<dbReference type="EMBL" id="CM042058">
    <property type="protein sequence ID" value="KAI3684500.1"/>
    <property type="molecule type" value="Genomic_DNA"/>
</dbReference>
<evidence type="ECO:0000313" key="2">
    <source>
        <dbReference type="Proteomes" id="UP001055879"/>
    </source>
</evidence>
<dbReference type="Proteomes" id="UP001055879">
    <property type="component" value="Linkage Group LG12"/>
</dbReference>
<proteinExistence type="predicted"/>
<reference evidence="1 2" key="2">
    <citation type="journal article" date="2022" name="Mol. Ecol. Resour.">
        <title>The genomes of chicory, endive, great burdock and yacon provide insights into Asteraceae paleo-polyploidization history and plant inulin production.</title>
        <authorList>
            <person name="Fan W."/>
            <person name="Wang S."/>
            <person name="Wang H."/>
            <person name="Wang A."/>
            <person name="Jiang F."/>
            <person name="Liu H."/>
            <person name="Zhao H."/>
            <person name="Xu D."/>
            <person name="Zhang Y."/>
        </authorList>
    </citation>
    <scope>NUCLEOTIDE SEQUENCE [LARGE SCALE GENOMIC DNA]</scope>
    <source>
        <strain evidence="2">cv. Niubang</strain>
    </source>
</reference>
<sequence>MRFCITDHAIAASSGFICSWEFGDEGNGWRTQKWQLQVCGVYKQHFGEDINRPTVIIHISNSIQSDLRKRSFQRILLGFQKGICYSVDLNFTPVIQII</sequence>
<accession>A0ACB8YG85</accession>